<dbReference type="OrthoDB" id="9813426at2"/>
<evidence type="ECO:0000259" key="8">
    <source>
        <dbReference type="Pfam" id="PF09335"/>
    </source>
</evidence>
<keyword evidence="10" id="KW-1185">Reference proteome</keyword>
<feature type="transmembrane region" description="Helical" evidence="7">
    <location>
        <begin position="155"/>
        <end position="176"/>
    </location>
</feature>
<dbReference type="InterPro" id="IPR058127">
    <property type="entry name" value="DedA"/>
</dbReference>
<keyword evidence="3 7" id="KW-1003">Cell membrane</keyword>
<evidence type="ECO:0000256" key="4">
    <source>
        <dbReference type="ARBA" id="ARBA00022692"/>
    </source>
</evidence>
<dbReference type="PANTHER" id="PTHR30353:SF0">
    <property type="entry name" value="TRANSMEMBRANE PROTEIN"/>
    <property type="match status" value="1"/>
</dbReference>
<evidence type="ECO:0000256" key="2">
    <source>
        <dbReference type="ARBA" id="ARBA00010792"/>
    </source>
</evidence>
<accession>A0A923KXX4</accession>
<evidence type="ECO:0000313" key="9">
    <source>
        <dbReference type="EMBL" id="MBC3888906.1"/>
    </source>
</evidence>
<dbReference type="Pfam" id="PF09335">
    <property type="entry name" value="VTT_dom"/>
    <property type="match status" value="1"/>
</dbReference>
<feature type="transmembrane region" description="Helical" evidence="7">
    <location>
        <begin position="188"/>
        <end position="206"/>
    </location>
</feature>
<comment type="subcellular location">
    <subcellularLocation>
        <location evidence="1 7">Cell membrane</location>
        <topology evidence="1 7">Multi-pass membrane protein</topology>
    </subcellularLocation>
</comment>
<sequence>MDTIMYLINFIMHLDQSLYGIIQNYGFWTYLILFIIIFCETGLVVTPFLPGDSLIFASGALSAMGSLNVVAFFITFLLAAVIGDTVNYSIGKAIGNKILENGKNKFVKKEYIVKAHKFYEKYGSLTIVIGRFIPIIRTFVPFVAGMGEMHYVKFIGYNILGGFLWVTLFLTGGYLFGNIPIIKDNFTFVLIAIIVISVLPAFVVFLKERKNADAQV</sequence>
<protein>
    <submittedName>
        <fullName evidence="9">DedA family protein</fullName>
    </submittedName>
</protein>
<evidence type="ECO:0000256" key="3">
    <source>
        <dbReference type="ARBA" id="ARBA00022475"/>
    </source>
</evidence>
<dbReference type="Proteomes" id="UP000616595">
    <property type="component" value="Unassembled WGS sequence"/>
</dbReference>
<feature type="transmembrane region" description="Helical" evidence="7">
    <location>
        <begin position="27"/>
        <end position="49"/>
    </location>
</feature>
<dbReference type="InterPro" id="IPR032816">
    <property type="entry name" value="VTT_dom"/>
</dbReference>
<dbReference type="EMBL" id="WJBD01000013">
    <property type="protein sequence ID" value="MBC3888906.1"/>
    <property type="molecule type" value="Genomic_DNA"/>
</dbReference>
<comment type="similarity">
    <text evidence="2 7">Belongs to the DedA family.</text>
</comment>
<feature type="domain" description="VTT" evidence="8">
    <location>
        <begin position="49"/>
        <end position="174"/>
    </location>
</feature>
<gene>
    <name evidence="9" type="ORF">GH810_11330</name>
</gene>
<organism evidence="9 10">
    <name type="scientific">Acetobacterium paludosum</name>
    <dbReference type="NCBI Taxonomy" id="52693"/>
    <lineage>
        <taxon>Bacteria</taxon>
        <taxon>Bacillati</taxon>
        <taxon>Bacillota</taxon>
        <taxon>Clostridia</taxon>
        <taxon>Eubacteriales</taxon>
        <taxon>Eubacteriaceae</taxon>
        <taxon>Acetobacterium</taxon>
    </lineage>
</organism>
<evidence type="ECO:0000256" key="1">
    <source>
        <dbReference type="ARBA" id="ARBA00004651"/>
    </source>
</evidence>
<dbReference type="AlphaFoldDB" id="A0A923KXX4"/>
<feature type="transmembrane region" description="Helical" evidence="7">
    <location>
        <begin position="61"/>
        <end position="82"/>
    </location>
</feature>
<proteinExistence type="inferred from homology"/>
<keyword evidence="4 7" id="KW-0812">Transmembrane</keyword>
<comment type="caution">
    <text evidence="9">The sequence shown here is derived from an EMBL/GenBank/DDBJ whole genome shotgun (WGS) entry which is preliminary data.</text>
</comment>
<keyword evidence="5 7" id="KW-1133">Transmembrane helix</keyword>
<evidence type="ECO:0000256" key="5">
    <source>
        <dbReference type="ARBA" id="ARBA00022989"/>
    </source>
</evidence>
<evidence type="ECO:0000256" key="7">
    <source>
        <dbReference type="RuleBase" id="RU367016"/>
    </source>
</evidence>
<dbReference type="GO" id="GO:0005886">
    <property type="term" value="C:plasma membrane"/>
    <property type="evidence" value="ECO:0007669"/>
    <property type="project" value="UniProtKB-SubCell"/>
</dbReference>
<dbReference type="NCBIfam" id="NF008102">
    <property type="entry name" value="PRK10847.1"/>
    <property type="match status" value="1"/>
</dbReference>
<keyword evidence="6 7" id="KW-0472">Membrane</keyword>
<evidence type="ECO:0000256" key="6">
    <source>
        <dbReference type="ARBA" id="ARBA00023136"/>
    </source>
</evidence>
<name>A0A923KXX4_9FIRM</name>
<reference evidence="9" key="2">
    <citation type="submission" date="2020-10" db="EMBL/GenBank/DDBJ databases">
        <title>Comparative genomics of the Acetobacterium genus.</title>
        <authorList>
            <person name="Marshall C."/>
            <person name="May H."/>
            <person name="Norman S."/>
        </authorList>
    </citation>
    <scope>NUCLEOTIDE SEQUENCE</scope>
    <source>
        <strain evidence="9">DER-2019</strain>
    </source>
</reference>
<dbReference type="PANTHER" id="PTHR30353">
    <property type="entry name" value="INNER MEMBRANE PROTEIN DEDA-RELATED"/>
    <property type="match status" value="1"/>
</dbReference>
<dbReference type="InterPro" id="IPR032818">
    <property type="entry name" value="DedA-like"/>
</dbReference>
<dbReference type="RefSeq" id="WP_148567175.1">
    <property type="nucleotide sequence ID" value="NZ_RXYA01000008.1"/>
</dbReference>
<reference evidence="9" key="1">
    <citation type="submission" date="2019-10" db="EMBL/GenBank/DDBJ databases">
        <authorList>
            <person name="Ross D.E."/>
            <person name="Gulliver D."/>
        </authorList>
    </citation>
    <scope>NUCLEOTIDE SEQUENCE</scope>
    <source>
        <strain evidence="9">DER-2019</strain>
    </source>
</reference>
<evidence type="ECO:0000313" key="10">
    <source>
        <dbReference type="Proteomes" id="UP000616595"/>
    </source>
</evidence>